<dbReference type="EMBL" id="APAU02000037">
    <property type="protein sequence ID" value="EUB59909.1"/>
    <property type="molecule type" value="Genomic_DNA"/>
</dbReference>
<dbReference type="OrthoDB" id="6265583at2759"/>
<keyword evidence="2" id="KW-1185">Reference proteome</keyword>
<dbReference type="KEGG" id="egl:EGR_05235"/>
<accession>W6V1X2</accession>
<dbReference type="AlphaFoldDB" id="W6V1X2"/>
<dbReference type="Proteomes" id="UP000019149">
    <property type="component" value="Unassembled WGS sequence"/>
</dbReference>
<evidence type="ECO:0000313" key="2">
    <source>
        <dbReference type="Proteomes" id="UP000019149"/>
    </source>
</evidence>
<sequence>MDSSGRCKLPTGITYPIQEPMGQIPFYQPPVEVIDNVVPLEEPMWYPPEVPIGEMEYAPPLAPFYGYPFRELMGQLPLGGLSTYTAPIETLAALNSVVQPLIAPTLPGQMGYLPLAGYPPMWNPHAYPYLAPNWYPPQGQMLYPGGPIGYSGTQPSLAGSTTGNTNSVTSSPYYGVL</sequence>
<proteinExistence type="predicted"/>
<dbReference type="RefSeq" id="XP_024351105.1">
    <property type="nucleotide sequence ID" value="XM_024494484.1"/>
</dbReference>
<reference evidence="1 2" key="1">
    <citation type="journal article" date="2013" name="Nat. Genet.">
        <title>The genome of the hydatid tapeworm Echinococcus granulosus.</title>
        <authorList>
            <person name="Zheng H."/>
            <person name="Zhang W."/>
            <person name="Zhang L."/>
            <person name="Zhang Z."/>
            <person name="Li J."/>
            <person name="Lu G."/>
            <person name="Zhu Y."/>
            <person name="Wang Y."/>
            <person name="Huang Y."/>
            <person name="Liu J."/>
            <person name="Kang H."/>
            <person name="Chen J."/>
            <person name="Wang L."/>
            <person name="Chen A."/>
            <person name="Yu S."/>
            <person name="Gao Z."/>
            <person name="Jin L."/>
            <person name="Gu W."/>
            <person name="Wang Z."/>
            <person name="Zhao L."/>
            <person name="Shi B."/>
            <person name="Wen H."/>
            <person name="Lin R."/>
            <person name="Jones M.K."/>
            <person name="Brejova B."/>
            <person name="Vinar T."/>
            <person name="Zhao G."/>
            <person name="McManus D.P."/>
            <person name="Chen Z."/>
            <person name="Zhou Y."/>
            <person name="Wang S."/>
        </authorList>
    </citation>
    <scope>NUCLEOTIDE SEQUENCE [LARGE SCALE GENOMIC DNA]</scope>
</reference>
<evidence type="ECO:0000313" key="1">
    <source>
        <dbReference type="EMBL" id="EUB59909.1"/>
    </source>
</evidence>
<name>W6V1X2_ECHGR</name>
<gene>
    <name evidence="1" type="ORF">EGR_05235</name>
</gene>
<dbReference type="GeneID" id="36340950"/>
<comment type="caution">
    <text evidence="1">The sequence shown here is derived from an EMBL/GenBank/DDBJ whole genome shotgun (WGS) entry which is preliminary data.</text>
</comment>
<protein>
    <submittedName>
        <fullName evidence="1">Uncharacterized protein</fullName>
    </submittedName>
</protein>
<organism evidence="1 2">
    <name type="scientific">Echinococcus granulosus</name>
    <name type="common">Hydatid tapeworm</name>
    <dbReference type="NCBI Taxonomy" id="6210"/>
    <lineage>
        <taxon>Eukaryota</taxon>
        <taxon>Metazoa</taxon>
        <taxon>Spiralia</taxon>
        <taxon>Lophotrochozoa</taxon>
        <taxon>Platyhelminthes</taxon>
        <taxon>Cestoda</taxon>
        <taxon>Eucestoda</taxon>
        <taxon>Cyclophyllidea</taxon>
        <taxon>Taeniidae</taxon>
        <taxon>Echinococcus</taxon>
        <taxon>Echinococcus granulosus group</taxon>
    </lineage>
</organism>
<dbReference type="CTD" id="36340950"/>